<evidence type="ECO:0000313" key="2">
    <source>
        <dbReference type="EMBL" id="MFB9447219.1"/>
    </source>
</evidence>
<dbReference type="Proteomes" id="UP001589608">
    <property type="component" value="Unassembled WGS sequence"/>
</dbReference>
<dbReference type="PRINTS" id="PR00081">
    <property type="entry name" value="GDHRDH"/>
</dbReference>
<proteinExistence type="inferred from homology"/>
<dbReference type="EMBL" id="JBHMCA010000052">
    <property type="protein sequence ID" value="MFB9447219.1"/>
    <property type="molecule type" value="Genomic_DNA"/>
</dbReference>
<organism evidence="2 3">
    <name type="scientific">Dactylosporangium vinaceum</name>
    <dbReference type="NCBI Taxonomy" id="53362"/>
    <lineage>
        <taxon>Bacteria</taxon>
        <taxon>Bacillati</taxon>
        <taxon>Actinomycetota</taxon>
        <taxon>Actinomycetes</taxon>
        <taxon>Micromonosporales</taxon>
        <taxon>Micromonosporaceae</taxon>
        <taxon>Dactylosporangium</taxon>
    </lineage>
</organism>
<dbReference type="InterPro" id="IPR002347">
    <property type="entry name" value="SDR_fam"/>
</dbReference>
<dbReference type="EC" id="1.1.1.-" evidence="2"/>
<keyword evidence="3" id="KW-1185">Reference proteome</keyword>
<dbReference type="PROSITE" id="PS00061">
    <property type="entry name" value="ADH_SHORT"/>
    <property type="match status" value="1"/>
</dbReference>
<keyword evidence="2" id="KW-0560">Oxidoreductase</keyword>
<dbReference type="PANTHER" id="PTHR42760">
    <property type="entry name" value="SHORT-CHAIN DEHYDROGENASES/REDUCTASES FAMILY MEMBER"/>
    <property type="match status" value="1"/>
</dbReference>
<dbReference type="Pfam" id="PF13561">
    <property type="entry name" value="adh_short_C2"/>
    <property type="match status" value="1"/>
</dbReference>
<dbReference type="InterPro" id="IPR036291">
    <property type="entry name" value="NAD(P)-bd_dom_sf"/>
</dbReference>
<comment type="caution">
    <text evidence="2">The sequence shown here is derived from an EMBL/GenBank/DDBJ whole genome shotgun (WGS) entry which is preliminary data.</text>
</comment>
<dbReference type="CDD" id="cd05233">
    <property type="entry name" value="SDR_c"/>
    <property type="match status" value="1"/>
</dbReference>
<dbReference type="PRINTS" id="PR00080">
    <property type="entry name" value="SDRFAMILY"/>
</dbReference>
<dbReference type="Gene3D" id="3.40.50.720">
    <property type="entry name" value="NAD(P)-binding Rossmann-like Domain"/>
    <property type="match status" value="1"/>
</dbReference>
<accession>A0ABV5MEE8</accession>
<dbReference type="InterPro" id="IPR020904">
    <property type="entry name" value="Sc_DH/Rdtase_CS"/>
</dbReference>
<evidence type="ECO:0000313" key="3">
    <source>
        <dbReference type="Proteomes" id="UP001589608"/>
    </source>
</evidence>
<dbReference type="RefSeq" id="WP_223092528.1">
    <property type="nucleotide sequence ID" value="NZ_CP061913.1"/>
</dbReference>
<dbReference type="SUPFAM" id="SSF51735">
    <property type="entry name" value="NAD(P)-binding Rossmann-fold domains"/>
    <property type="match status" value="1"/>
</dbReference>
<protein>
    <submittedName>
        <fullName evidence="2">SDR family NAD(P)-dependent oxidoreductase</fullName>
        <ecNumber evidence="2">1.1.1.-</ecNumber>
    </submittedName>
</protein>
<gene>
    <name evidence="2" type="ORF">ACFFTR_29355</name>
</gene>
<evidence type="ECO:0000256" key="1">
    <source>
        <dbReference type="ARBA" id="ARBA00006484"/>
    </source>
</evidence>
<reference evidence="2 3" key="1">
    <citation type="submission" date="2024-09" db="EMBL/GenBank/DDBJ databases">
        <authorList>
            <person name="Sun Q."/>
            <person name="Mori K."/>
        </authorList>
    </citation>
    <scope>NUCLEOTIDE SEQUENCE [LARGE SCALE GENOMIC DNA]</scope>
    <source>
        <strain evidence="2 3">JCM 3307</strain>
    </source>
</reference>
<name>A0ABV5MEE8_9ACTN</name>
<comment type="similarity">
    <text evidence="1">Belongs to the short-chain dehydrogenases/reductases (SDR) family.</text>
</comment>
<dbReference type="GO" id="GO:0016491">
    <property type="term" value="F:oxidoreductase activity"/>
    <property type="evidence" value="ECO:0007669"/>
    <property type="project" value="UniProtKB-KW"/>
</dbReference>
<sequence length="257" mass="26068">MNDFAQPLPDRSALVIGGGGGGIGRAVSRALAAAGARVAVADVDPQRAQEAAHELGDRAVALAGDVRRREDVDGFVERTVAALGRIDCLVTVAGGQVAFVPAVKVHEMADEDWELVHAMNLRYVFWAARAAIRAFLRQGGGGSIVSVGSVTGVMAAPTQAGYGAAKAGLASLARTVAAEYARDGIRMNVVACGAVATQAAGSSGDERDDVPEIPMGRLGRTGDAAAAVVYLASPLSAYVTGQSLVVDGGVSVRGPFA</sequence>